<reference evidence="8" key="1">
    <citation type="submission" date="2024-06" db="EMBL/GenBank/DDBJ databases">
        <title>Multi-omics analyses provide insights into the biosynthesis of the anticancer antibiotic pleurotin in Hohenbuehelia grisea.</title>
        <authorList>
            <person name="Weaver J.A."/>
            <person name="Alberti F."/>
        </authorList>
    </citation>
    <scope>NUCLEOTIDE SEQUENCE [LARGE SCALE GENOMIC DNA]</scope>
    <source>
        <strain evidence="8">T-177</strain>
    </source>
</reference>
<evidence type="ECO:0000256" key="3">
    <source>
        <dbReference type="ARBA" id="ARBA00022946"/>
    </source>
</evidence>
<evidence type="ECO:0000256" key="2">
    <source>
        <dbReference type="ARBA" id="ARBA00006020"/>
    </source>
</evidence>
<evidence type="ECO:0000256" key="4">
    <source>
        <dbReference type="ARBA" id="ARBA00023128"/>
    </source>
</evidence>
<dbReference type="CDD" id="cd20270">
    <property type="entry name" value="Complex1_LYR_SDHAF3_LYRM10"/>
    <property type="match status" value="1"/>
</dbReference>
<sequence>MRATALRLAESISTKPLNLTAASASLMPPRQLLRNILRSHRNLPPDMRPLGDDYVKAEFRRHQHITNPVHIMGFLLQWKKYLDMQPYSKDSEDFAGKRLDPTVFEKMSPEQLGQLYELMRAAKDVWKPASDGNESS</sequence>
<dbReference type="Pfam" id="PF13233">
    <property type="entry name" value="Complex1_LYR_2"/>
    <property type="match status" value="1"/>
</dbReference>
<keyword evidence="5 6" id="KW-0143">Chaperone</keyword>
<evidence type="ECO:0000256" key="6">
    <source>
        <dbReference type="RuleBase" id="RU368039"/>
    </source>
</evidence>
<comment type="similarity">
    <text evidence="2 6">Belongs to the complex I LYR family. SDHAF3 subfamily.</text>
</comment>
<keyword evidence="3" id="KW-0809">Transit peptide</keyword>
<evidence type="ECO:0000313" key="7">
    <source>
        <dbReference type="EMBL" id="KAL0945413.1"/>
    </source>
</evidence>
<comment type="subcellular location">
    <subcellularLocation>
        <location evidence="1 6">Mitochondrion matrix</location>
    </subcellularLocation>
</comment>
<protein>
    <recommendedName>
        <fullName evidence="6">Succinate dehydrogenase assembly factor 3</fullName>
        <shortName evidence="6">SDH assembly factor 3</shortName>
        <shortName evidence="6">SDHAF3</shortName>
    </recommendedName>
</protein>
<comment type="caution">
    <text evidence="7">The sequence shown here is derived from an EMBL/GenBank/DDBJ whole genome shotgun (WGS) entry which is preliminary data.</text>
</comment>
<accession>A0ABR3IQ50</accession>
<comment type="function">
    <text evidence="6">Plays an essential role in the assembly of succinate dehydrogenase (SDH), an enzyme complex (also referred to as respiratory complex II) that is a component of both the tricarboxylic acid (TCA) cycle and the mitochondrial electron transport chain, and which couples the oxidation of succinate to fumarate with the reduction of ubiquinone (coenzyme Q) to ubiquinol. Promotes maturation of the iron-sulfur protein subunit of the SDH catalytic dimer, protecting it from the deleterious effects of oxidants. May act together with SDHAF1.</text>
</comment>
<evidence type="ECO:0000256" key="1">
    <source>
        <dbReference type="ARBA" id="ARBA00004305"/>
    </source>
</evidence>
<evidence type="ECO:0000256" key="5">
    <source>
        <dbReference type="ARBA" id="ARBA00023186"/>
    </source>
</evidence>
<keyword evidence="8" id="KW-1185">Reference proteome</keyword>
<proteinExistence type="inferred from homology"/>
<dbReference type="Proteomes" id="UP001556367">
    <property type="component" value="Unassembled WGS sequence"/>
</dbReference>
<gene>
    <name evidence="7" type="ORF">HGRIS_000905</name>
</gene>
<dbReference type="PANTHER" id="PTHR13137">
    <property type="entry name" value="DC11 ACN9 HOMOLOG"/>
    <property type="match status" value="1"/>
</dbReference>
<organism evidence="7 8">
    <name type="scientific">Hohenbuehelia grisea</name>
    <dbReference type="NCBI Taxonomy" id="104357"/>
    <lineage>
        <taxon>Eukaryota</taxon>
        <taxon>Fungi</taxon>
        <taxon>Dikarya</taxon>
        <taxon>Basidiomycota</taxon>
        <taxon>Agaricomycotina</taxon>
        <taxon>Agaricomycetes</taxon>
        <taxon>Agaricomycetidae</taxon>
        <taxon>Agaricales</taxon>
        <taxon>Pleurotineae</taxon>
        <taxon>Pleurotaceae</taxon>
        <taxon>Hohenbuehelia</taxon>
    </lineage>
</organism>
<dbReference type="InterPro" id="IPR008381">
    <property type="entry name" value="SDHAF3/Sdh7"/>
</dbReference>
<comment type="subunit">
    <text evidence="6">Interacts with the iron-sulfur protein subunit within the SDH catalytic dimer.</text>
</comment>
<dbReference type="PANTHER" id="PTHR13137:SF6">
    <property type="entry name" value="SUCCINATE DEHYDROGENASE ASSEMBLY FACTOR 3, MITOCHONDRIAL"/>
    <property type="match status" value="1"/>
</dbReference>
<name>A0ABR3IQ50_9AGAR</name>
<dbReference type="EMBL" id="JASNQZ010000018">
    <property type="protein sequence ID" value="KAL0945413.1"/>
    <property type="molecule type" value="Genomic_DNA"/>
</dbReference>
<keyword evidence="4 6" id="KW-0496">Mitochondrion</keyword>
<evidence type="ECO:0000313" key="8">
    <source>
        <dbReference type="Proteomes" id="UP001556367"/>
    </source>
</evidence>